<proteinExistence type="predicted"/>
<dbReference type="AlphaFoldDB" id="A0A7W6LL53"/>
<evidence type="ECO:0000313" key="2">
    <source>
        <dbReference type="EMBL" id="MBB4146379.1"/>
    </source>
</evidence>
<dbReference type="SUPFAM" id="SSF52540">
    <property type="entry name" value="P-loop containing nucleoside triphosphate hydrolases"/>
    <property type="match status" value="1"/>
</dbReference>
<sequence>MEKCARTTCFVPDTGCDLGHTDLSKCPIWSGGNIADNVADDDLSGEMLMPWSGSAFGLADLGFVSGRAKPIVIGVVGPQNAGKTTLLAAWYLLLGRGLATPERCLFAGSYTLSGWEAAAGAMRWTPGQPPRFPPHTSSRSGRAPGLLHLAFRDEESGALVDYLFTDAPGEWFQRWAINTDSTEGAGARWVSDHADAFMIVADREALAGEAMGSARGSLQLIAKRLGAERGRRPVALVWTKADVEIATEIEEAVRGAVNDAIPDSTEHSVSVVGAPDTDPLLNKGVGLTELLQWAIGVRRPGVNLPPPASTSADPLFIYGSRKL</sequence>
<feature type="domain" description="Double-GTPase 2" evidence="1">
    <location>
        <begin position="71"/>
        <end position="293"/>
    </location>
</feature>
<comment type="caution">
    <text evidence="2">The sequence shown here is derived from an EMBL/GenBank/DDBJ whole genome shotgun (WGS) entry which is preliminary data.</text>
</comment>
<evidence type="ECO:0000259" key="1">
    <source>
        <dbReference type="Pfam" id="PF19993"/>
    </source>
</evidence>
<evidence type="ECO:0000313" key="3">
    <source>
        <dbReference type="Proteomes" id="UP000590524"/>
    </source>
</evidence>
<gene>
    <name evidence="2" type="ORF">GGQ90_000132</name>
</gene>
<keyword evidence="3" id="KW-1185">Reference proteome</keyword>
<accession>A0A7W6LL53</accession>
<dbReference type="Pfam" id="PF19993">
    <property type="entry name" value="DO-GTPase2"/>
    <property type="match status" value="1"/>
</dbReference>
<dbReference type="EMBL" id="JACIEU010000001">
    <property type="protein sequence ID" value="MBB4146379.1"/>
    <property type="molecule type" value="Genomic_DNA"/>
</dbReference>
<dbReference type="InterPro" id="IPR045528">
    <property type="entry name" value="DO-GTPase2"/>
</dbReference>
<organism evidence="2 3">
    <name type="scientific">Sphingobium scionense</name>
    <dbReference type="NCBI Taxonomy" id="1404341"/>
    <lineage>
        <taxon>Bacteria</taxon>
        <taxon>Pseudomonadati</taxon>
        <taxon>Pseudomonadota</taxon>
        <taxon>Alphaproteobacteria</taxon>
        <taxon>Sphingomonadales</taxon>
        <taxon>Sphingomonadaceae</taxon>
        <taxon>Sphingobium</taxon>
    </lineage>
</organism>
<name>A0A7W6LL53_9SPHN</name>
<dbReference type="RefSeq" id="WP_188080341.1">
    <property type="nucleotide sequence ID" value="NZ_JACIEU010000001.1"/>
</dbReference>
<reference evidence="2 3" key="1">
    <citation type="submission" date="2020-08" db="EMBL/GenBank/DDBJ databases">
        <title>Genomic Encyclopedia of Type Strains, Phase IV (KMG-IV): sequencing the most valuable type-strain genomes for metagenomic binning, comparative biology and taxonomic classification.</title>
        <authorList>
            <person name="Goeker M."/>
        </authorList>
    </citation>
    <scope>NUCLEOTIDE SEQUENCE [LARGE SCALE GENOMIC DNA]</scope>
    <source>
        <strain evidence="2 3">DSM 19371</strain>
    </source>
</reference>
<protein>
    <recommendedName>
        <fullName evidence="1">Double-GTPase 2 domain-containing protein</fullName>
    </recommendedName>
</protein>
<dbReference type="InterPro" id="IPR027417">
    <property type="entry name" value="P-loop_NTPase"/>
</dbReference>
<dbReference type="Proteomes" id="UP000590524">
    <property type="component" value="Unassembled WGS sequence"/>
</dbReference>